<gene>
    <name evidence="1" type="ORF">NST17_19820</name>
</gene>
<reference evidence="1 2" key="1">
    <citation type="submission" date="2024-03" db="EMBL/GenBank/DDBJ databases">
        <title>Bacilli Hybrid Assemblies.</title>
        <authorList>
            <person name="Kovac J."/>
        </authorList>
    </citation>
    <scope>NUCLEOTIDE SEQUENCE [LARGE SCALE GENOMIC DNA]</scope>
    <source>
        <strain evidence="1 2">FSL M8-0022</strain>
    </source>
</reference>
<accession>A0ABU9K3L5</accession>
<evidence type="ECO:0000313" key="1">
    <source>
        <dbReference type="EMBL" id="MEL3959403.1"/>
    </source>
</evidence>
<protein>
    <recommendedName>
        <fullName evidence="3">HK97 gp10 family phage protein</fullName>
    </recommendedName>
</protein>
<proteinExistence type="predicted"/>
<evidence type="ECO:0008006" key="3">
    <source>
        <dbReference type="Google" id="ProtNLM"/>
    </source>
</evidence>
<organism evidence="1 2">
    <name type="scientific">Caldifermentibacillus hisashii</name>
    <dbReference type="NCBI Taxonomy" id="996558"/>
    <lineage>
        <taxon>Bacteria</taxon>
        <taxon>Bacillati</taxon>
        <taxon>Bacillota</taxon>
        <taxon>Bacilli</taxon>
        <taxon>Bacillales</taxon>
        <taxon>Bacillaceae</taxon>
        <taxon>Caldifermentibacillus</taxon>
    </lineage>
</organism>
<sequence>MPAFNNLNSLIKHLNERVIKNALGNEVAEKVRDIEQRKIDKTVYSGYRPSTSDGEPWVYKRRRDNGGLRDRKNMIADVQVTSDGVKLSVENVTTGSQDNFKIADLIEYGDNTNGKEYAYKRNRDGTADQYLRSRPFTKNTIEELKRTGEHIDALIDGLKKQGIDVKKK</sequence>
<dbReference type="EMBL" id="JBBYAK010000002">
    <property type="protein sequence ID" value="MEL3959403.1"/>
    <property type="molecule type" value="Genomic_DNA"/>
</dbReference>
<evidence type="ECO:0000313" key="2">
    <source>
        <dbReference type="Proteomes" id="UP001459714"/>
    </source>
</evidence>
<keyword evidence="2" id="KW-1185">Reference proteome</keyword>
<dbReference type="RefSeq" id="WP_342021041.1">
    <property type="nucleotide sequence ID" value="NZ_JBBYAK010000002.1"/>
</dbReference>
<name>A0ABU9K3L5_9BACI</name>
<comment type="caution">
    <text evidence="1">The sequence shown here is derived from an EMBL/GenBank/DDBJ whole genome shotgun (WGS) entry which is preliminary data.</text>
</comment>
<dbReference type="Proteomes" id="UP001459714">
    <property type="component" value="Unassembled WGS sequence"/>
</dbReference>